<dbReference type="OrthoDB" id="2590746at2759"/>
<evidence type="ECO:0000313" key="2">
    <source>
        <dbReference type="EMBL" id="POW23440.1"/>
    </source>
</evidence>
<reference evidence="3" key="2">
    <citation type="journal article" date="2018" name="BMC Genomics">
        <title>Genomic insights into host adaptation between the wheat stripe rust pathogen (Puccinia striiformis f. sp. tritici) and the barley stripe rust pathogen (Puccinia striiformis f. sp. hordei).</title>
        <authorList>
            <person name="Xia C."/>
            <person name="Wang M."/>
            <person name="Yin C."/>
            <person name="Cornejo O.E."/>
            <person name="Hulbert S.H."/>
            <person name="Chen X."/>
        </authorList>
    </citation>
    <scope>NUCLEOTIDE SEQUENCE [LARGE SCALE GENOMIC DNA]</scope>
    <source>
        <strain evidence="3">93TX-2</strain>
    </source>
</reference>
<sequence length="534" mass="57549">MPAEMFVISINPSSSDHNEPLQSQIFTATPISTAPEPIERSENSTQLNRAQSIRSVHSNRSSRSNRTCSSASEGRNRRVTPLYNLHWHNVLPTWICDAGTDAKVAKFAKKGLELIDLANIEPSEIGIGRYASCINLLLSGGPISPPAQVNTFLAPIGTPRPGLNKQTDQKTGPKSEPEPDPKTVVKKFSGITMSDHCSHNDLPSTNAGLSTVGPTMEAGGRRAEGYTWIVRKWTKPEIVDWQNSSPKLNQLNPVFIEWRKAKKRARGLTKPKTDPAEQGGSAESAPPPPPPPAPVVVPPEPTPPPIVEAETVSPTLPPIAPDSALKLFTLPTATTQGVINFFGRFTKAVEPAAVAEPGAGDSTEQAPVNDMSSSEPTTSTTDDHGAVPTDSQPDKSVANSPADSGDESGDDQDNESGEDSDPEDSESPWHCEVVIQGGPTIDGRQQRVFVAKLTPHPHHPKLVAQLAVPWTLEPLILRPISSSPPSEEDEEGDQFVLQVDEIKDLVAATCMWLVVKERLGGVGKRRKGDRAWRI</sequence>
<reference evidence="2 3" key="1">
    <citation type="submission" date="2017-12" db="EMBL/GenBank/DDBJ databases">
        <title>Gene loss provides genomic basis for host adaptation in cereal stripe rust fungi.</title>
        <authorList>
            <person name="Xia C."/>
        </authorList>
    </citation>
    <scope>NUCLEOTIDE SEQUENCE [LARGE SCALE GENOMIC DNA]</scope>
    <source>
        <strain evidence="2 3">93TX-2</strain>
    </source>
</reference>
<evidence type="ECO:0000256" key="1">
    <source>
        <dbReference type="SAM" id="MobiDB-lite"/>
    </source>
</evidence>
<feature type="compositionally biased region" description="Acidic residues" evidence="1">
    <location>
        <begin position="404"/>
        <end position="426"/>
    </location>
</feature>
<name>A0A2S4WNU5_9BASI</name>
<proteinExistence type="predicted"/>
<dbReference type="AlphaFoldDB" id="A0A2S4WNU5"/>
<evidence type="ECO:0000313" key="3">
    <source>
        <dbReference type="Proteomes" id="UP000238274"/>
    </source>
</evidence>
<feature type="region of interest" description="Disordered" evidence="1">
    <location>
        <begin position="197"/>
        <end position="216"/>
    </location>
</feature>
<protein>
    <submittedName>
        <fullName evidence="2">Uncharacterized protein</fullName>
    </submittedName>
</protein>
<dbReference type="EMBL" id="PKSM01000001">
    <property type="protein sequence ID" value="POW23440.1"/>
    <property type="molecule type" value="Genomic_DNA"/>
</dbReference>
<dbReference type="VEuPathDB" id="FungiDB:PSHT_00109"/>
<gene>
    <name evidence="2" type="ORF">PSHT_00109</name>
</gene>
<feature type="region of interest" description="Disordered" evidence="1">
    <location>
        <begin position="156"/>
        <end position="182"/>
    </location>
</feature>
<accession>A0A2S4WNU5</accession>
<feature type="compositionally biased region" description="Basic and acidic residues" evidence="1">
    <location>
        <begin position="167"/>
        <end position="182"/>
    </location>
</feature>
<feature type="region of interest" description="Disordered" evidence="1">
    <location>
        <begin position="32"/>
        <end position="74"/>
    </location>
</feature>
<feature type="region of interest" description="Disordered" evidence="1">
    <location>
        <begin position="263"/>
        <end position="315"/>
    </location>
</feature>
<dbReference type="Proteomes" id="UP000238274">
    <property type="component" value="Unassembled WGS sequence"/>
</dbReference>
<feature type="compositionally biased region" description="Pro residues" evidence="1">
    <location>
        <begin position="285"/>
        <end position="306"/>
    </location>
</feature>
<reference evidence="3" key="3">
    <citation type="journal article" date="2018" name="Mol. Plant Microbe Interact.">
        <title>Genome sequence resources for the wheat stripe rust pathogen (Puccinia striiformis f. sp. tritici) and the barley stripe rust pathogen (Puccinia striiformis f. sp. hordei).</title>
        <authorList>
            <person name="Xia C."/>
            <person name="Wang M."/>
            <person name="Yin C."/>
            <person name="Cornejo O.E."/>
            <person name="Hulbert S.H."/>
            <person name="Chen X."/>
        </authorList>
    </citation>
    <scope>NUCLEOTIDE SEQUENCE [LARGE SCALE GENOMIC DNA]</scope>
    <source>
        <strain evidence="3">93TX-2</strain>
    </source>
</reference>
<feature type="compositionally biased region" description="Polar residues" evidence="1">
    <location>
        <begin position="201"/>
        <end position="213"/>
    </location>
</feature>
<keyword evidence="3" id="KW-1185">Reference proteome</keyword>
<feature type="region of interest" description="Disordered" evidence="1">
    <location>
        <begin position="356"/>
        <end position="428"/>
    </location>
</feature>
<feature type="compositionally biased region" description="Low complexity" evidence="1">
    <location>
        <begin position="52"/>
        <end position="72"/>
    </location>
</feature>
<comment type="caution">
    <text evidence="2">The sequence shown here is derived from an EMBL/GenBank/DDBJ whole genome shotgun (WGS) entry which is preliminary data.</text>
</comment>
<organism evidence="2 3">
    <name type="scientific">Puccinia striiformis</name>
    <dbReference type="NCBI Taxonomy" id="27350"/>
    <lineage>
        <taxon>Eukaryota</taxon>
        <taxon>Fungi</taxon>
        <taxon>Dikarya</taxon>
        <taxon>Basidiomycota</taxon>
        <taxon>Pucciniomycotina</taxon>
        <taxon>Pucciniomycetes</taxon>
        <taxon>Pucciniales</taxon>
        <taxon>Pucciniaceae</taxon>
        <taxon>Puccinia</taxon>
    </lineage>
</organism>